<proteinExistence type="predicted"/>
<sequence>MRAMAAETDAAMGTHIPEDACKAWIGQLLNSRPDLKGQLKRWMKSQGVNAGVPVRKRFDFKYARVGLAWDAAGLLQNNDPTALFTGQIGGTDAVLGQLTEQDTNVVTAGKQDSAEMYKAYAMGFVIQLISDGSATIDALARVQRQLLENTSATLTLGTQNRQRFPVLSSLPGLAVGFQTGGGAIPTAVVTAATQGKQSLIRFDPPIYLGAGESYSVELKIKRSLTPANIPLIQQGAGFEDIILAYSCVMYGVSYTGIPG</sequence>
<organism evidence="1">
    <name type="scientific">marine sediment metagenome</name>
    <dbReference type="NCBI Taxonomy" id="412755"/>
    <lineage>
        <taxon>unclassified sequences</taxon>
        <taxon>metagenomes</taxon>
        <taxon>ecological metagenomes</taxon>
    </lineage>
</organism>
<reference evidence="1" key="1">
    <citation type="journal article" date="2015" name="Nature">
        <title>Complex archaea that bridge the gap between prokaryotes and eukaryotes.</title>
        <authorList>
            <person name="Spang A."/>
            <person name="Saw J.H."/>
            <person name="Jorgensen S.L."/>
            <person name="Zaremba-Niedzwiedzka K."/>
            <person name="Martijn J."/>
            <person name="Lind A.E."/>
            <person name="van Eijk R."/>
            <person name="Schleper C."/>
            <person name="Guy L."/>
            <person name="Ettema T.J."/>
        </authorList>
    </citation>
    <scope>NUCLEOTIDE SEQUENCE</scope>
</reference>
<accession>A0A0F9T1M9</accession>
<evidence type="ECO:0000313" key="1">
    <source>
        <dbReference type="EMBL" id="KKN35363.1"/>
    </source>
</evidence>
<name>A0A0F9T1M9_9ZZZZ</name>
<comment type="caution">
    <text evidence="1">The sequence shown here is derived from an EMBL/GenBank/DDBJ whole genome shotgun (WGS) entry which is preliminary data.</text>
</comment>
<gene>
    <name evidence="1" type="ORF">LCGC14_0784470</name>
</gene>
<protein>
    <submittedName>
        <fullName evidence="1">Uncharacterized protein</fullName>
    </submittedName>
</protein>
<dbReference type="EMBL" id="LAZR01002043">
    <property type="protein sequence ID" value="KKN35363.1"/>
    <property type="molecule type" value="Genomic_DNA"/>
</dbReference>
<dbReference type="AlphaFoldDB" id="A0A0F9T1M9"/>